<reference evidence="1" key="1">
    <citation type="submission" date="2017-05" db="UniProtKB">
        <authorList>
            <consortium name="EnsemblMetazoa"/>
        </authorList>
    </citation>
    <scope>IDENTIFICATION</scope>
</reference>
<name>A0A1X7VU11_AMPQE</name>
<dbReference type="EnsemblMetazoa" id="Aqu2.1.43582_001">
    <property type="protein sequence ID" value="Aqu2.1.43582_001"/>
    <property type="gene ID" value="Aqu2.1.43582"/>
</dbReference>
<proteinExistence type="predicted"/>
<organism evidence="1">
    <name type="scientific">Amphimedon queenslandica</name>
    <name type="common">Sponge</name>
    <dbReference type="NCBI Taxonomy" id="400682"/>
    <lineage>
        <taxon>Eukaryota</taxon>
        <taxon>Metazoa</taxon>
        <taxon>Porifera</taxon>
        <taxon>Demospongiae</taxon>
        <taxon>Heteroscleromorpha</taxon>
        <taxon>Haplosclerida</taxon>
        <taxon>Niphatidae</taxon>
        <taxon>Amphimedon</taxon>
    </lineage>
</organism>
<accession>A0A1X7VU11</accession>
<evidence type="ECO:0000313" key="1">
    <source>
        <dbReference type="EnsemblMetazoa" id="Aqu2.1.43582_001"/>
    </source>
</evidence>
<dbReference type="AlphaFoldDB" id="A0A1X7VU11"/>
<sequence length="43" mass="4855">MMAYATDTKYSLLFEHPLTKSSCHGPIPTQWISLGTFLSFLYG</sequence>
<protein>
    <submittedName>
        <fullName evidence="1">Uncharacterized protein</fullName>
    </submittedName>
</protein>
<dbReference type="InParanoid" id="A0A1X7VU11"/>